<dbReference type="CDD" id="cd10451">
    <property type="entry name" value="GIY-YIG_LuxR_like"/>
    <property type="match status" value="1"/>
</dbReference>
<sequence length="115" mass="13534">MKTKQELKESYKLLKFKMGVFQIRNIINGKIWLSNSVNIKAAFNRNRTSLKFDSHQNQLLQNDWNEYGEDKFVFEILSELEEEVDKVMDYKKELKVLEGMYLDTLGPSGEAGYNM</sequence>
<reference evidence="1 2" key="1">
    <citation type="submission" date="2018-01" db="EMBL/GenBank/DDBJ databases">
        <title>A novel member of the phylum Bacteroidetes isolated from glacier ice.</title>
        <authorList>
            <person name="Liu Q."/>
            <person name="Xin Y.-H."/>
        </authorList>
    </citation>
    <scope>NUCLEOTIDE SEQUENCE [LARGE SCALE GENOMIC DNA]</scope>
    <source>
        <strain evidence="1 2">RB1R16</strain>
    </source>
</reference>
<comment type="caution">
    <text evidence="1">The sequence shown here is derived from an EMBL/GenBank/DDBJ whole genome shotgun (WGS) entry which is preliminary data.</text>
</comment>
<gene>
    <name evidence="1" type="ORF">CJD36_004795</name>
</gene>
<dbReference type="AlphaFoldDB" id="A0A2S7T2P3"/>
<dbReference type="EMBL" id="PPSL01000001">
    <property type="protein sequence ID" value="PQJ13065.1"/>
    <property type="molecule type" value="Genomic_DNA"/>
</dbReference>
<accession>A0A2S7T2P3</accession>
<dbReference type="Gene3D" id="3.40.1440.10">
    <property type="entry name" value="GIY-YIG endonuclease"/>
    <property type="match status" value="1"/>
</dbReference>
<dbReference type="SUPFAM" id="SSF82771">
    <property type="entry name" value="GIY-YIG endonuclease"/>
    <property type="match status" value="1"/>
</dbReference>
<proteinExistence type="predicted"/>
<evidence type="ECO:0000313" key="2">
    <source>
        <dbReference type="Proteomes" id="UP000239872"/>
    </source>
</evidence>
<keyword evidence="2" id="KW-1185">Reference proteome</keyword>
<dbReference type="InterPro" id="IPR035901">
    <property type="entry name" value="GIY-YIG_endonuc_sf"/>
</dbReference>
<dbReference type="Proteomes" id="UP000239872">
    <property type="component" value="Unassembled WGS sequence"/>
</dbReference>
<dbReference type="OrthoDB" id="9134286at2"/>
<evidence type="ECO:0000313" key="1">
    <source>
        <dbReference type="EMBL" id="PQJ13065.1"/>
    </source>
</evidence>
<protein>
    <submittedName>
        <fullName evidence="1">LuxR family transcriptional regulator</fullName>
    </submittedName>
</protein>
<dbReference type="RefSeq" id="WP_105037949.1">
    <property type="nucleotide sequence ID" value="NZ_PPSL01000001.1"/>
</dbReference>
<name>A0A2S7T2P3_9BACT</name>
<organism evidence="1 2">
    <name type="scientific">Flavipsychrobacter stenotrophus</name>
    <dbReference type="NCBI Taxonomy" id="2077091"/>
    <lineage>
        <taxon>Bacteria</taxon>
        <taxon>Pseudomonadati</taxon>
        <taxon>Bacteroidota</taxon>
        <taxon>Chitinophagia</taxon>
        <taxon>Chitinophagales</taxon>
        <taxon>Chitinophagaceae</taxon>
        <taxon>Flavipsychrobacter</taxon>
    </lineage>
</organism>